<name>A0A4Q1JSD2_9GAMM</name>
<evidence type="ECO:0000256" key="6">
    <source>
        <dbReference type="ARBA" id="ARBA00023136"/>
    </source>
</evidence>
<evidence type="ECO:0000256" key="7">
    <source>
        <dbReference type="SAM" id="Phobius"/>
    </source>
</evidence>
<feature type="transmembrane region" description="Helical" evidence="7">
    <location>
        <begin position="137"/>
        <end position="163"/>
    </location>
</feature>
<dbReference type="SMART" id="SM00382">
    <property type="entry name" value="AAA"/>
    <property type="match status" value="1"/>
</dbReference>
<keyword evidence="6 7" id="KW-0472">Membrane</keyword>
<dbReference type="RefSeq" id="WP_129472185.1">
    <property type="nucleotide sequence ID" value="NZ_SAWZ01000009.1"/>
</dbReference>
<comment type="subcellular location">
    <subcellularLocation>
        <location evidence="1">Cell membrane</location>
        <topology evidence="1">Multi-pass membrane protein</topology>
    </subcellularLocation>
</comment>
<dbReference type="AlphaFoldDB" id="A0A4Q1JSD2"/>
<dbReference type="OrthoDB" id="9802264at2"/>
<gene>
    <name evidence="10" type="primary">cydC</name>
    <name evidence="10" type="ORF">EPA99_15700</name>
</gene>
<keyword evidence="2 7" id="KW-0812">Transmembrane</keyword>
<evidence type="ECO:0000256" key="3">
    <source>
        <dbReference type="ARBA" id="ARBA00022741"/>
    </source>
</evidence>
<organism evidence="10 11">
    <name type="scientific">Pseudoxanthomonas composti</name>
    <dbReference type="NCBI Taxonomy" id="2137479"/>
    <lineage>
        <taxon>Bacteria</taxon>
        <taxon>Pseudomonadati</taxon>
        <taxon>Pseudomonadota</taxon>
        <taxon>Gammaproteobacteria</taxon>
        <taxon>Lysobacterales</taxon>
        <taxon>Lysobacteraceae</taxon>
        <taxon>Pseudoxanthomonas</taxon>
    </lineage>
</organism>
<dbReference type="InterPro" id="IPR027417">
    <property type="entry name" value="P-loop_NTPase"/>
</dbReference>
<accession>A0A4Q1JSD2</accession>
<dbReference type="PROSITE" id="PS50893">
    <property type="entry name" value="ABC_TRANSPORTER_2"/>
    <property type="match status" value="1"/>
</dbReference>
<evidence type="ECO:0000259" key="9">
    <source>
        <dbReference type="PROSITE" id="PS50929"/>
    </source>
</evidence>
<dbReference type="Pfam" id="PF00664">
    <property type="entry name" value="ABC_membrane"/>
    <property type="match status" value="1"/>
</dbReference>
<dbReference type="InterPro" id="IPR011527">
    <property type="entry name" value="ABC1_TM_dom"/>
</dbReference>
<dbReference type="GO" id="GO:0045454">
    <property type="term" value="P:cell redox homeostasis"/>
    <property type="evidence" value="ECO:0007669"/>
    <property type="project" value="InterPro"/>
</dbReference>
<evidence type="ECO:0000256" key="5">
    <source>
        <dbReference type="ARBA" id="ARBA00022989"/>
    </source>
</evidence>
<dbReference type="InterPro" id="IPR039421">
    <property type="entry name" value="Type_1_exporter"/>
</dbReference>
<evidence type="ECO:0000256" key="1">
    <source>
        <dbReference type="ARBA" id="ARBA00004651"/>
    </source>
</evidence>
<dbReference type="Proteomes" id="UP000289784">
    <property type="component" value="Unassembled WGS sequence"/>
</dbReference>
<dbReference type="Gene3D" id="3.40.50.300">
    <property type="entry name" value="P-loop containing nucleotide triphosphate hydrolases"/>
    <property type="match status" value="1"/>
</dbReference>
<feature type="transmembrane region" description="Helical" evidence="7">
    <location>
        <begin position="169"/>
        <end position="187"/>
    </location>
</feature>
<dbReference type="GO" id="GO:0005886">
    <property type="term" value="C:plasma membrane"/>
    <property type="evidence" value="ECO:0007669"/>
    <property type="project" value="UniProtKB-SubCell"/>
</dbReference>
<feature type="transmembrane region" description="Helical" evidence="7">
    <location>
        <begin position="283"/>
        <end position="305"/>
    </location>
</feature>
<evidence type="ECO:0000313" key="10">
    <source>
        <dbReference type="EMBL" id="RXR02096.1"/>
    </source>
</evidence>
<dbReference type="InterPro" id="IPR017871">
    <property type="entry name" value="ABC_transporter-like_CS"/>
</dbReference>
<keyword evidence="3" id="KW-0547">Nucleotide-binding</keyword>
<sequence length="561" mass="58868">MSALHPSRERLLAGALRRQRRPILLACALLTLTLLAGSGLLALAGHFLTAAALAGALAMGFNLFGPSAGIRGLTFIRILSRYGEKLIGHDATLRIARDLRAGFFARLLPQAPLGLGGHRVGDLLARLMADIERADGLLVRAAGPLVGLAALAATAVACSTWVLPAAGGLLALAIALLGIAVPLAVGWNTRQAEARRAQARADLHAAVLEGLEGAADLAALQATAPWVARTLAHSGQLREAEGARRRRLALGTALHALVAAFTLPAMLWLVLDATSRHALSAPMAAGLFFLAVAVLEAMAGVGLAWQHGAAALEAERRLERVAAQPTSLADPAQPRAPAPGAQSLMLSGVWFQWPGQPRALLRGLDLVIAPGQRIALRGDSGAGKSSLMALLLRLADPTAGQLRYGGVALRQFSQAAWHQQIAWLPQDAQVLAGSVRENLLLGAPDASDAQLWHALSQVRLQAHFQQHADGLDAWIGESGITLSAGQSRRLALARALLRQAPLLLLDEPTEGLDVDTAHALLRDLAVAARGRSVVIITHDPLPAGVVDASYRLMEGQLLREC</sequence>
<dbReference type="GO" id="GO:0005524">
    <property type="term" value="F:ATP binding"/>
    <property type="evidence" value="ECO:0007669"/>
    <property type="project" value="UniProtKB-KW"/>
</dbReference>
<dbReference type="Gene3D" id="1.20.1560.10">
    <property type="entry name" value="ABC transporter type 1, transmembrane domain"/>
    <property type="match status" value="1"/>
</dbReference>
<dbReference type="PROSITE" id="PS50929">
    <property type="entry name" value="ABC_TM1F"/>
    <property type="match status" value="1"/>
</dbReference>
<dbReference type="SUPFAM" id="SSF90123">
    <property type="entry name" value="ABC transporter transmembrane region"/>
    <property type="match status" value="1"/>
</dbReference>
<dbReference type="PANTHER" id="PTHR24221:SF654">
    <property type="entry name" value="ATP-BINDING CASSETTE SUB-FAMILY B MEMBER 6"/>
    <property type="match status" value="1"/>
</dbReference>
<dbReference type="EMBL" id="SAWZ01000009">
    <property type="protein sequence ID" value="RXR02096.1"/>
    <property type="molecule type" value="Genomic_DNA"/>
</dbReference>
<comment type="caution">
    <text evidence="10">The sequence shown here is derived from an EMBL/GenBank/DDBJ whole genome shotgun (WGS) entry which is preliminary data.</text>
</comment>
<feature type="domain" description="ABC transmembrane type-1" evidence="9">
    <location>
        <begin position="24"/>
        <end position="310"/>
    </location>
</feature>
<keyword evidence="11" id="KW-1185">Reference proteome</keyword>
<feature type="transmembrane region" description="Helical" evidence="7">
    <location>
        <begin position="248"/>
        <end position="271"/>
    </location>
</feature>
<dbReference type="InterPro" id="IPR014223">
    <property type="entry name" value="ABC_CydC/D"/>
</dbReference>
<dbReference type="PROSITE" id="PS00211">
    <property type="entry name" value="ABC_TRANSPORTER_1"/>
    <property type="match status" value="1"/>
</dbReference>
<dbReference type="NCBIfam" id="TIGR02868">
    <property type="entry name" value="CydC"/>
    <property type="match status" value="1"/>
</dbReference>
<keyword evidence="5 7" id="KW-1133">Transmembrane helix</keyword>
<dbReference type="Pfam" id="PF00005">
    <property type="entry name" value="ABC_tran"/>
    <property type="match status" value="1"/>
</dbReference>
<dbReference type="GO" id="GO:0016887">
    <property type="term" value="F:ATP hydrolysis activity"/>
    <property type="evidence" value="ECO:0007669"/>
    <property type="project" value="InterPro"/>
</dbReference>
<evidence type="ECO:0000256" key="2">
    <source>
        <dbReference type="ARBA" id="ARBA00022692"/>
    </source>
</evidence>
<feature type="transmembrane region" description="Helical" evidence="7">
    <location>
        <begin position="47"/>
        <end position="65"/>
    </location>
</feature>
<dbReference type="InterPro" id="IPR003439">
    <property type="entry name" value="ABC_transporter-like_ATP-bd"/>
</dbReference>
<proteinExistence type="predicted"/>
<dbReference type="InterPro" id="IPR036640">
    <property type="entry name" value="ABC1_TM_sf"/>
</dbReference>
<feature type="domain" description="ABC transporter" evidence="8">
    <location>
        <begin position="344"/>
        <end position="560"/>
    </location>
</feature>
<keyword evidence="4" id="KW-0067">ATP-binding</keyword>
<dbReference type="PANTHER" id="PTHR24221">
    <property type="entry name" value="ATP-BINDING CASSETTE SUB-FAMILY B"/>
    <property type="match status" value="1"/>
</dbReference>
<dbReference type="GO" id="GO:0034775">
    <property type="term" value="P:glutathione transmembrane transport"/>
    <property type="evidence" value="ECO:0007669"/>
    <property type="project" value="InterPro"/>
</dbReference>
<dbReference type="SUPFAM" id="SSF52540">
    <property type="entry name" value="P-loop containing nucleoside triphosphate hydrolases"/>
    <property type="match status" value="1"/>
</dbReference>
<evidence type="ECO:0000256" key="4">
    <source>
        <dbReference type="ARBA" id="ARBA00022840"/>
    </source>
</evidence>
<evidence type="ECO:0000313" key="11">
    <source>
        <dbReference type="Proteomes" id="UP000289784"/>
    </source>
</evidence>
<feature type="transmembrane region" description="Helical" evidence="7">
    <location>
        <begin position="21"/>
        <end position="41"/>
    </location>
</feature>
<dbReference type="InterPro" id="IPR003593">
    <property type="entry name" value="AAA+_ATPase"/>
</dbReference>
<dbReference type="GO" id="GO:0140359">
    <property type="term" value="F:ABC-type transporter activity"/>
    <property type="evidence" value="ECO:0007669"/>
    <property type="project" value="InterPro"/>
</dbReference>
<evidence type="ECO:0000259" key="8">
    <source>
        <dbReference type="PROSITE" id="PS50893"/>
    </source>
</evidence>
<reference evidence="10 11" key="1">
    <citation type="submission" date="2019-01" db="EMBL/GenBank/DDBJ databases">
        <title>Pseudoxanthomonas composti sp. nov., isolated from compost.</title>
        <authorList>
            <person name="Yang G."/>
        </authorList>
    </citation>
    <scope>NUCLEOTIDE SEQUENCE [LARGE SCALE GENOMIC DNA]</scope>
    <source>
        <strain evidence="10 11">GSS15</strain>
    </source>
</reference>
<protein>
    <submittedName>
        <fullName evidence="10">Thiol reductant ABC exporter subunit CydC</fullName>
    </submittedName>
</protein>